<name>A0A645IAY3_9ZZZZ</name>
<feature type="transmembrane region" description="Helical" evidence="1">
    <location>
        <begin position="14"/>
        <end position="36"/>
    </location>
</feature>
<reference evidence="2" key="1">
    <citation type="submission" date="2019-08" db="EMBL/GenBank/DDBJ databases">
        <authorList>
            <person name="Kucharzyk K."/>
            <person name="Murdoch R.W."/>
            <person name="Higgins S."/>
            <person name="Loffler F."/>
        </authorList>
    </citation>
    <scope>NUCLEOTIDE SEQUENCE</scope>
</reference>
<sequence length="174" mass="20597">MFAKIEHMKNKKKIYYVSGILSAIFIPIIFLFYAILTYKEINVSVIDIGLPAKESATYEIPEEYKFPSTERGWKYKIINLPANFTQKDESKFYNLIKELQEKPHAKVGIRFQLNDDNNYNDFVKLLNLMLKTKQESYGFRSEDNSFYVVKYKQIEERASWCGTDIDGDEWNKKK</sequence>
<keyword evidence="1" id="KW-0472">Membrane</keyword>
<protein>
    <submittedName>
        <fullName evidence="2">Uncharacterized protein</fullName>
    </submittedName>
</protein>
<comment type="caution">
    <text evidence="2">The sequence shown here is derived from an EMBL/GenBank/DDBJ whole genome shotgun (WGS) entry which is preliminary data.</text>
</comment>
<proteinExistence type="predicted"/>
<organism evidence="2">
    <name type="scientific">bioreactor metagenome</name>
    <dbReference type="NCBI Taxonomy" id="1076179"/>
    <lineage>
        <taxon>unclassified sequences</taxon>
        <taxon>metagenomes</taxon>
        <taxon>ecological metagenomes</taxon>
    </lineage>
</organism>
<accession>A0A645IAY3</accession>
<dbReference type="AlphaFoldDB" id="A0A645IAY3"/>
<evidence type="ECO:0000313" key="2">
    <source>
        <dbReference type="EMBL" id="MPN48501.1"/>
    </source>
</evidence>
<keyword evidence="1" id="KW-0812">Transmembrane</keyword>
<gene>
    <name evidence="2" type="ORF">SDC9_196108</name>
</gene>
<evidence type="ECO:0000256" key="1">
    <source>
        <dbReference type="SAM" id="Phobius"/>
    </source>
</evidence>
<dbReference type="EMBL" id="VSSQ01110871">
    <property type="protein sequence ID" value="MPN48501.1"/>
    <property type="molecule type" value="Genomic_DNA"/>
</dbReference>
<keyword evidence="1" id="KW-1133">Transmembrane helix</keyword>